<evidence type="ECO:0000256" key="7">
    <source>
        <dbReference type="SAM" id="Phobius"/>
    </source>
</evidence>
<reference evidence="9" key="3">
    <citation type="submission" date="2025-09" db="UniProtKB">
        <authorList>
            <consortium name="Ensembl"/>
        </authorList>
    </citation>
    <scope>IDENTIFICATION</scope>
</reference>
<keyword evidence="7" id="KW-0472">Membrane</keyword>
<dbReference type="Gene3D" id="2.170.210.20">
    <property type="entry name" value="Spindle assembly abnormal protein 6, N-terminal domain"/>
    <property type="match status" value="1"/>
</dbReference>
<organism evidence="9 10">
    <name type="scientific">Cynoglossus semilaevis</name>
    <name type="common">Tongue sole</name>
    <dbReference type="NCBI Taxonomy" id="244447"/>
    <lineage>
        <taxon>Eukaryota</taxon>
        <taxon>Metazoa</taxon>
        <taxon>Chordata</taxon>
        <taxon>Craniata</taxon>
        <taxon>Vertebrata</taxon>
        <taxon>Euteleostomi</taxon>
        <taxon>Actinopterygii</taxon>
        <taxon>Neopterygii</taxon>
        <taxon>Teleostei</taxon>
        <taxon>Neoteleostei</taxon>
        <taxon>Acanthomorphata</taxon>
        <taxon>Carangaria</taxon>
        <taxon>Pleuronectiformes</taxon>
        <taxon>Pleuronectoidei</taxon>
        <taxon>Cynoglossidae</taxon>
        <taxon>Cynoglossinae</taxon>
        <taxon>Cynoglossus</taxon>
    </lineage>
</organism>
<dbReference type="InterPro" id="IPR032396">
    <property type="entry name" value="SAS-6_N"/>
</dbReference>
<dbReference type="InParanoid" id="A0A3P8WVG9"/>
<evidence type="ECO:0000256" key="2">
    <source>
        <dbReference type="ARBA" id="ARBA00022490"/>
    </source>
</evidence>
<sequence>MQRTDIVVYVGFGLLEPKMFILWFICLFSVIFFPRKSNVRVTIQLQFSTNPVHKRDLHVRLTDDQDPYFLFNLSISEEDFQSLKVQQGLLVDFASFPQKFIDLLNLCYSEQESDNPRFLLHLSCPSSVLEGPANFCVVETNAFKHLNHLSLRLVQGSDREIKDYLAVCLSSLKVCPVNTQEVELLNLQHNFFKRHFTLSEKTKELDKLRSEWTCQSSSLSSRHSQELQLEREKASELQNRLQQQNDQLRQDLENSHQKSSQQLHSRVTELETSCRELTERKYKNESSIRDLKIKLVGAEEESQRLKQQVLSLRRENSTLDTEVHDKERLVSQLQMRVAVLEQESKDKDQLMRRTKEVLEATQQQKDSVEENAGSKELQIKKLESTVKSLSEELIKANGIIKKLQAEVRGLVGKIKVKNTVTVSQEKVLQETSEKLKTVEKELQSAQQQIVTKDEQVSKLKDQLEVTLQKLNESKEVLKTNENGELFHSSALSKLNHGDHAGLDSKYFERRDDSIPIYGLSKNSTPNNVLGFFFLPDFTQRTKPPVPSAYFSA</sequence>
<evidence type="ECO:0000256" key="1">
    <source>
        <dbReference type="ARBA" id="ARBA00004300"/>
    </source>
</evidence>
<evidence type="ECO:0000313" key="9">
    <source>
        <dbReference type="Ensembl" id="ENSCSEP00000030522.1"/>
    </source>
</evidence>
<dbReference type="OMA" id="HMAMKIK"/>
<evidence type="ECO:0000256" key="3">
    <source>
        <dbReference type="ARBA" id="ARBA00023054"/>
    </source>
</evidence>
<dbReference type="GeneTree" id="ENSGT00390000006932"/>
<reference evidence="9" key="2">
    <citation type="submission" date="2025-08" db="UniProtKB">
        <authorList>
            <consortium name="Ensembl"/>
        </authorList>
    </citation>
    <scope>IDENTIFICATION</scope>
</reference>
<dbReference type="GO" id="GO:0005813">
    <property type="term" value="C:centrosome"/>
    <property type="evidence" value="ECO:0007669"/>
    <property type="project" value="UniProtKB-SubCell"/>
</dbReference>
<evidence type="ECO:0000256" key="6">
    <source>
        <dbReference type="SAM" id="MobiDB-lite"/>
    </source>
</evidence>
<dbReference type="PANTHER" id="PTHR44281:SF4">
    <property type="entry name" value="SPINDLE ASSEMBLY ABNORMAL PROTEIN 6 HOMOLOG"/>
    <property type="match status" value="1"/>
</dbReference>
<keyword evidence="4" id="KW-0206">Cytoskeleton</keyword>
<dbReference type="GO" id="GO:0007283">
    <property type="term" value="P:spermatogenesis"/>
    <property type="evidence" value="ECO:0007669"/>
    <property type="project" value="TreeGrafter"/>
</dbReference>
<feature type="domain" description="Spindle assembly abnormal protein 6 N-terminal" evidence="8">
    <location>
        <begin position="37"/>
        <end position="153"/>
    </location>
</feature>
<dbReference type="InterPro" id="IPR038558">
    <property type="entry name" value="SAS-6_N_sf"/>
</dbReference>
<comment type="subcellular location">
    <subcellularLocation>
        <location evidence="1">Cytoplasm</location>
        <location evidence="1">Cytoskeleton</location>
        <location evidence="1">Microtubule organizing center</location>
        <location evidence="1">Centrosome</location>
    </subcellularLocation>
</comment>
<feature type="transmembrane region" description="Helical" evidence="7">
    <location>
        <begin position="6"/>
        <end position="33"/>
    </location>
</feature>
<dbReference type="Ensembl" id="ENSCSET00000030926.1">
    <property type="protein sequence ID" value="ENSCSEP00000030522.1"/>
    <property type="gene ID" value="ENSCSEG00000019548.1"/>
</dbReference>
<dbReference type="GO" id="GO:0007099">
    <property type="term" value="P:centriole replication"/>
    <property type="evidence" value="ECO:0007669"/>
    <property type="project" value="TreeGrafter"/>
</dbReference>
<keyword evidence="7" id="KW-1133">Transmembrane helix</keyword>
<evidence type="ECO:0000259" key="8">
    <source>
        <dbReference type="Pfam" id="PF16531"/>
    </source>
</evidence>
<proteinExistence type="predicted"/>
<keyword evidence="7" id="KW-0812">Transmembrane</keyword>
<keyword evidence="2" id="KW-0963">Cytoplasm</keyword>
<evidence type="ECO:0000256" key="5">
    <source>
        <dbReference type="ARBA" id="ARBA00023306"/>
    </source>
</evidence>
<dbReference type="PANTHER" id="PTHR44281">
    <property type="entry name" value="SPINDLE ASSEMBLY ABNORMAL PROTEIN 6 HOMOLOG"/>
    <property type="match status" value="1"/>
</dbReference>
<dbReference type="Proteomes" id="UP000265120">
    <property type="component" value="Chromosome 2"/>
</dbReference>
<protein>
    <submittedName>
        <fullName evidence="9">SAS-6 centriolar assembly protein</fullName>
    </submittedName>
</protein>
<accession>A0A3P8WVG9</accession>
<dbReference type="AlphaFoldDB" id="A0A3P8WVG9"/>
<dbReference type="Pfam" id="PF16531">
    <property type="entry name" value="SAS-6_N"/>
    <property type="match status" value="1"/>
</dbReference>
<dbReference type="STRING" id="244447.ENSCSEP00000030522"/>
<dbReference type="CDD" id="cd10142">
    <property type="entry name" value="HD_SAS6_N"/>
    <property type="match status" value="1"/>
</dbReference>
<evidence type="ECO:0000256" key="4">
    <source>
        <dbReference type="ARBA" id="ARBA00023212"/>
    </source>
</evidence>
<keyword evidence="10" id="KW-1185">Reference proteome</keyword>
<keyword evidence="5" id="KW-0131">Cell cycle</keyword>
<reference evidence="9 10" key="1">
    <citation type="journal article" date="2014" name="Nat. Genet.">
        <title>Whole-genome sequence of a flatfish provides insights into ZW sex chromosome evolution and adaptation to a benthic lifestyle.</title>
        <authorList>
            <person name="Chen S."/>
            <person name="Zhang G."/>
            <person name="Shao C."/>
            <person name="Huang Q."/>
            <person name="Liu G."/>
            <person name="Zhang P."/>
            <person name="Song W."/>
            <person name="An N."/>
            <person name="Chalopin D."/>
            <person name="Volff J.N."/>
            <person name="Hong Y."/>
            <person name="Li Q."/>
            <person name="Sha Z."/>
            <person name="Zhou H."/>
            <person name="Xie M."/>
            <person name="Yu Q."/>
            <person name="Liu Y."/>
            <person name="Xiang H."/>
            <person name="Wang N."/>
            <person name="Wu K."/>
            <person name="Yang C."/>
            <person name="Zhou Q."/>
            <person name="Liao X."/>
            <person name="Yang L."/>
            <person name="Hu Q."/>
            <person name="Zhang J."/>
            <person name="Meng L."/>
            <person name="Jin L."/>
            <person name="Tian Y."/>
            <person name="Lian J."/>
            <person name="Yang J."/>
            <person name="Miao G."/>
            <person name="Liu S."/>
            <person name="Liang Z."/>
            <person name="Yan F."/>
            <person name="Li Y."/>
            <person name="Sun B."/>
            <person name="Zhang H."/>
            <person name="Zhang J."/>
            <person name="Zhu Y."/>
            <person name="Du M."/>
            <person name="Zhao Y."/>
            <person name="Schartl M."/>
            <person name="Tang Q."/>
            <person name="Wang J."/>
        </authorList>
    </citation>
    <scope>NUCLEOTIDE SEQUENCE</scope>
</reference>
<evidence type="ECO:0000313" key="10">
    <source>
        <dbReference type="Proteomes" id="UP000265120"/>
    </source>
</evidence>
<dbReference type="GO" id="GO:0005814">
    <property type="term" value="C:centriole"/>
    <property type="evidence" value="ECO:0007669"/>
    <property type="project" value="TreeGrafter"/>
</dbReference>
<feature type="region of interest" description="Disordered" evidence="6">
    <location>
        <begin position="248"/>
        <end position="269"/>
    </location>
</feature>
<dbReference type="SUPFAM" id="SSF57997">
    <property type="entry name" value="Tropomyosin"/>
    <property type="match status" value="1"/>
</dbReference>
<dbReference type="FunCoup" id="A0A3P8WVG9">
    <property type="interactions" value="347"/>
</dbReference>
<keyword evidence="3" id="KW-0175">Coiled coil</keyword>
<name>A0A3P8WVG9_CYNSE</name>